<dbReference type="PIRSF" id="PIRSF015582">
    <property type="entry name" value="Cit_lyase_B"/>
    <property type="match status" value="1"/>
</dbReference>
<dbReference type="Proteomes" id="UP000464796">
    <property type="component" value="Chromosome"/>
</dbReference>
<keyword evidence="3" id="KW-0460">Magnesium</keyword>
<dbReference type="Pfam" id="PF15617">
    <property type="entry name" value="C-C_Bond_Lyase"/>
    <property type="match status" value="1"/>
</dbReference>
<dbReference type="RefSeq" id="WP_049111492.1">
    <property type="nucleotide sequence ID" value="NZ_JBNTKW010000007.1"/>
</dbReference>
<evidence type="ECO:0000256" key="1">
    <source>
        <dbReference type="ARBA" id="ARBA00001946"/>
    </source>
</evidence>
<dbReference type="PANTHER" id="PTHR32308">
    <property type="entry name" value="LYASE BETA SUBUNIT, PUTATIVE (AFU_ORTHOLOGUE AFUA_4G13030)-RELATED"/>
    <property type="match status" value="1"/>
</dbReference>
<dbReference type="InterPro" id="IPR039480">
    <property type="entry name" value="C-C_Bond_Lyase-like"/>
</dbReference>
<dbReference type="SUPFAM" id="SSF51621">
    <property type="entry name" value="Phosphoenolpyruvate/pyruvate domain"/>
    <property type="match status" value="1"/>
</dbReference>
<comment type="cofactor">
    <cofactor evidence="1">
        <name>Mg(2+)</name>
        <dbReference type="ChEBI" id="CHEBI:18420"/>
    </cofactor>
</comment>
<evidence type="ECO:0000313" key="5">
    <source>
        <dbReference type="Proteomes" id="UP000464796"/>
    </source>
</evidence>
<dbReference type="InterPro" id="IPR015813">
    <property type="entry name" value="Pyrv/PenolPyrv_kinase-like_dom"/>
</dbReference>
<accession>A0ABX6I600</accession>
<gene>
    <name evidence="4" type="ORF">FPL01_16875</name>
</gene>
<keyword evidence="5" id="KW-1185">Reference proteome</keyword>
<reference evidence="4 5" key="1">
    <citation type="submission" date="2019-07" db="EMBL/GenBank/DDBJ databases">
        <authorList>
            <person name="Yu W.S."/>
            <person name="Cheong H.-M."/>
            <person name="Choi Y."/>
            <person name="Hwang K.J."/>
            <person name="Jung K."/>
            <person name="Lee S."/>
            <person name="Choi C."/>
        </authorList>
    </citation>
    <scope>NUCLEOTIDE SEQUENCE [LARGE SCALE GENOMIC DNA]</scope>
    <source>
        <strain evidence="4 5">NCCP 15909</strain>
    </source>
</reference>
<dbReference type="EMBL" id="CP041979">
    <property type="protein sequence ID" value="QHH90232.1"/>
    <property type="molecule type" value="Genomic_DNA"/>
</dbReference>
<proteinExistence type="predicted"/>
<evidence type="ECO:0000256" key="2">
    <source>
        <dbReference type="ARBA" id="ARBA00022723"/>
    </source>
</evidence>
<dbReference type="PANTHER" id="PTHR32308:SF10">
    <property type="entry name" value="CITRATE LYASE SUBUNIT BETA"/>
    <property type="match status" value="1"/>
</dbReference>
<dbReference type="InterPro" id="IPR040442">
    <property type="entry name" value="Pyrv_kinase-like_dom_sf"/>
</dbReference>
<dbReference type="Gene3D" id="3.20.20.60">
    <property type="entry name" value="Phosphoenolpyruvate-binding domains"/>
    <property type="match status" value="1"/>
</dbReference>
<sequence>MNYFSYLSLEERQNFFYKEPLSFSKNIIEKEQLAYALGATLYTPGTKETIAEDIIRKKHVEATSIIFCLEDSISDKEVKFAEQNIVFQIQQIANLVSANILNQADIPLLFIRVRQPSQMRTIVTELGSAVHCLCGFVFPKFTPVNGKSYIDQLAYINKLYSLSLYGMPILESPEIMYRETRVKSLLQIKDLLDSYRDYILNVRIGATDFSSIFGIRRNKHTPIYHITVVRDCISDIINIFSRATNGYVISGCVWEYFSNDYEEGLIQEVSLDHANGLIGKTVIHPSHIKVVQAMHIVTMEDYLDARSILQHANTYNGVLKSSFANKMNEVKPHYNWARKTILKSNIYGVLHENKQFTDLLITNAKQHV</sequence>
<evidence type="ECO:0000256" key="3">
    <source>
        <dbReference type="ARBA" id="ARBA00022842"/>
    </source>
</evidence>
<evidence type="ECO:0000313" key="4">
    <source>
        <dbReference type="EMBL" id="QHH90232.1"/>
    </source>
</evidence>
<dbReference type="GO" id="GO:0016829">
    <property type="term" value="F:lyase activity"/>
    <property type="evidence" value="ECO:0007669"/>
    <property type="project" value="UniProtKB-KW"/>
</dbReference>
<name>A0ABX6I600_9BACI</name>
<keyword evidence="4" id="KW-0456">Lyase</keyword>
<organism evidence="4 5">
    <name type="scientific">Bacillus pacificus</name>
    <dbReference type="NCBI Taxonomy" id="2026187"/>
    <lineage>
        <taxon>Bacteria</taxon>
        <taxon>Bacillati</taxon>
        <taxon>Bacillota</taxon>
        <taxon>Bacilli</taxon>
        <taxon>Bacillales</taxon>
        <taxon>Bacillaceae</taxon>
        <taxon>Bacillus</taxon>
        <taxon>Bacillus cereus group</taxon>
    </lineage>
</organism>
<dbReference type="InterPro" id="IPR011206">
    <property type="entry name" value="Citrate_lyase_beta/mcl1/mcl2"/>
</dbReference>
<protein>
    <submittedName>
        <fullName evidence="4">HpcH/HpaI aldolase/citrate lyase family protein</fullName>
    </submittedName>
</protein>
<keyword evidence="2" id="KW-0479">Metal-binding</keyword>